<organism evidence="10 11">
    <name type="scientific">Chrysophaeum taylorii</name>
    <dbReference type="NCBI Taxonomy" id="2483200"/>
    <lineage>
        <taxon>Eukaryota</taxon>
        <taxon>Sar</taxon>
        <taxon>Stramenopiles</taxon>
        <taxon>Ochrophyta</taxon>
        <taxon>Pelagophyceae</taxon>
        <taxon>Pelagomonadales</taxon>
        <taxon>Pelagomonadaceae</taxon>
        <taxon>Chrysophaeum</taxon>
    </lineage>
</organism>
<evidence type="ECO:0000256" key="8">
    <source>
        <dbReference type="ARBA" id="ARBA00048116"/>
    </source>
</evidence>
<dbReference type="PRINTS" id="PR00094">
    <property type="entry name" value="ADENYLTKNASE"/>
</dbReference>
<comment type="caution">
    <text evidence="9">Lacks conserved residue(s) required for the propagation of feature annotation.</text>
</comment>
<comment type="similarity">
    <text evidence="9">Belongs to the adenylate kinase family. UMP-CMP kinase subfamily.</text>
</comment>
<comment type="domain">
    <text evidence="9">Consists of three domains, a large central CORE domain and two small peripheral domains, NMPbind and LID, which undergo movements during catalysis. The LID domain closes over the site of phosphoryl transfer upon ATP binding. Assembling and dissambling the active center during each catalytic cycle provides an effective means to prevent ATP hydrolysis.</text>
</comment>
<proteinExistence type="inferred from homology"/>
<feature type="binding site" evidence="9">
    <location>
        <position position="50"/>
    </location>
    <ligand>
        <name>a ribonucleoside 5'-phosphate</name>
        <dbReference type="ChEBI" id="CHEBI:58043"/>
    </ligand>
</feature>
<evidence type="ECO:0000313" key="11">
    <source>
        <dbReference type="Proteomes" id="UP001230188"/>
    </source>
</evidence>
<keyword evidence="6 9" id="KW-0665">Pyrimidine biosynthesis</keyword>
<dbReference type="PANTHER" id="PTHR23359">
    <property type="entry name" value="NUCLEOTIDE KINASE"/>
    <property type="match status" value="1"/>
</dbReference>
<keyword evidence="11" id="KW-1185">Reference proteome</keyword>
<comment type="function">
    <text evidence="9">Catalyzes the phosphorylation of pyrimidine nucleoside monophosphates at the expense of ATP. Plays an important role in de novo pyrimidine nucleotide biosynthesis. Has preference for UMP and CMP as phosphate acceptors.</text>
</comment>
<evidence type="ECO:0000256" key="6">
    <source>
        <dbReference type="ARBA" id="ARBA00022975"/>
    </source>
</evidence>
<comment type="catalytic activity">
    <reaction evidence="9">
        <text>CMP + ATP = CDP + ADP</text>
        <dbReference type="Rhea" id="RHEA:11600"/>
        <dbReference type="ChEBI" id="CHEBI:30616"/>
        <dbReference type="ChEBI" id="CHEBI:58069"/>
        <dbReference type="ChEBI" id="CHEBI:60377"/>
        <dbReference type="ChEBI" id="CHEBI:456216"/>
        <dbReference type="EC" id="2.7.4.14"/>
    </reaction>
</comment>
<comment type="catalytic activity">
    <reaction evidence="8 9">
        <text>UMP + ATP = UDP + ADP</text>
        <dbReference type="Rhea" id="RHEA:24400"/>
        <dbReference type="ChEBI" id="CHEBI:30616"/>
        <dbReference type="ChEBI" id="CHEBI:57865"/>
        <dbReference type="ChEBI" id="CHEBI:58223"/>
        <dbReference type="ChEBI" id="CHEBI:456216"/>
        <dbReference type="EC" id="2.7.4.14"/>
    </reaction>
</comment>
<dbReference type="HAMAP" id="MF_03172">
    <property type="entry name" value="Adenylate_kinase_UMP_CMP_kin"/>
    <property type="match status" value="1"/>
</dbReference>
<dbReference type="GO" id="GO:0005634">
    <property type="term" value="C:nucleus"/>
    <property type="evidence" value="ECO:0007669"/>
    <property type="project" value="UniProtKB-SubCell"/>
</dbReference>
<evidence type="ECO:0000256" key="5">
    <source>
        <dbReference type="ARBA" id="ARBA00022840"/>
    </source>
</evidence>
<dbReference type="AlphaFoldDB" id="A0AAD7UP56"/>
<dbReference type="GO" id="GO:0005737">
    <property type="term" value="C:cytoplasm"/>
    <property type="evidence" value="ECO:0007669"/>
    <property type="project" value="UniProtKB-SubCell"/>
</dbReference>
<dbReference type="GO" id="GO:0009123">
    <property type="term" value="P:nucleoside monophosphate metabolic process"/>
    <property type="evidence" value="ECO:0007669"/>
    <property type="project" value="UniProtKB-ARBA"/>
</dbReference>
<accession>A0AAD7UP56</accession>
<keyword evidence="2 9" id="KW-0808">Transferase</keyword>
<dbReference type="InterPro" id="IPR000850">
    <property type="entry name" value="Adenylat/UMP-CMP_kin"/>
</dbReference>
<feature type="binding site" evidence="9">
    <location>
        <begin position="24"/>
        <end position="29"/>
    </location>
    <ligand>
        <name>ATP</name>
        <dbReference type="ChEBI" id="CHEBI:30616"/>
    </ligand>
</feature>
<evidence type="ECO:0000313" key="10">
    <source>
        <dbReference type="EMBL" id="KAJ8613026.1"/>
    </source>
</evidence>
<dbReference type="InterPro" id="IPR033690">
    <property type="entry name" value="Adenylat_kinase_CS"/>
</dbReference>
<dbReference type="GO" id="GO:0016776">
    <property type="term" value="F:phosphotransferase activity, phosphate group as acceptor"/>
    <property type="evidence" value="ECO:0007669"/>
    <property type="project" value="InterPro"/>
</dbReference>
<feature type="binding site" evidence="9">
    <location>
        <begin position="99"/>
        <end position="102"/>
    </location>
    <ligand>
        <name>a ribonucleoside 5'-phosphate</name>
        <dbReference type="ChEBI" id="CHEBI:58043"/>
    </ligand>
</feature>
<feature type="binding site" evidence="9">
    <location>
        <position position="151"/>
    </location>
    <ligand>
        <name>a ribonucleoside 5'-phosphate</name>
        <dbReference type="ChEBI" id="CHEBI:58043"/>
    </ligand>
</feature>
<gene>
    <name evidence="10" type="ORF">CTAYLR_004052</name>
</gene>
<dbReference type="Proteomes" id="UP001230188">
    <property type="component" value="Unassembled WGS sequence"/>
</dbReference>
<protein>
    <recommendedName>
        <fullName evidence="9">UMP-CMP kinase</fullName>
        <ecNumber evidence="9">2.7.4.14</ecNumber>
    </recommendedName>
    <alternativeName>
        <fullName evidence="9">Deoxycytidylate kinase</fullName>
        <shortName evidence="9">CK</shortName>
        <shortName evidence="9">dCMP kinase</shortName>
    </alternativeName>
    <alternativeName>
        <fullName evidence="9">Uridine monophosphate/cytidine monophosphate kinase</fullName>
        <shortName evidence="9">UMP/CMP kinase</shortName>
        <shortName evidence="9">UMP/CMPK</shortName>
    </alternativeName>
</protein>
<dbReference type="GO" id="GO:0019205">
    <property type="term" value="F:nucleobase-containing compound kinase activity"/>
    <property type="evidence" value="ECO:0007669"/>
    <property type="project" value="InterPro"/>
</dbReference>
<feature type="binding site" evidence="9">
    <location>
        <position position="162"/>
    </location>
    <ligand>
        <name>a ribonucleoside 5'-phosphate</name>
        <dbReference type="ChEBI" id="CHEBI:58043"/>
    </ligand>
</feature>
<comment type="subunit">
    <text evidence="9">Monomer.</text>
</comment>
<evidence type="ECO:0000256" key="7">
    <source>
        <dbReference type="ARBA" id="ARBA00023242"/>
    </source>
</evidence>
<evidence type="ECO:0000256" key="1">
    <source>
        <dbReference type="ARBA" id="ARBA00022490"/>
    </source>
</evidence>
<comment type="cofactor">
    <cofactor evidence="9">
        <name>Mg(2+)</name>
        <dbReference type="ChEBI" id="CHEBI:18420"/>
    </cofactor>
    <text evidence="9">Binds 1 Mg(2+) ion per monomer.</text>
</comment>
<dbReference type="GO" id="GO:0006207">
    <property type="term" value="P:'de novo' pyrimidine nucleobase biosynthetic process"/>
    <property type="evidence" value="ECO:0007669"/>
    <property type="project" value="InterPro"/>
</dbReference>
<dbReference type="Gene3D" id="3.40.50.300">
    <property type="entry name" value="P-loop containing nucleotide triphosphate hydrolases"/>
    <property type="match status" value="1"/>
</dbReference>
<feature type="binding site" evidence="9">
    <location>
        <position position="190"/>
    </location>
    <ligand>
        <name>ATP</name>
        <dbReference type="ChEBI" id="CHEBI:30616"/>
    </ligand>
</feature>
<feature type="binding site" evidence="9">
    <location>
        <position position="106"/>
    </location>
    <ligand>
        <name>CMP</name>
        <dbReference type="ChEBI" id="CHEBI:60377"/>
    </ligand>
</feature>
<comment type="catalytic activity">
    <reaction evidence="9">
        <text>dCMP + ATP = dCDP + ADP</text>
        <dbReference type="Rhea" id="RHEA:25094"/>
        <dbReference type="ChEBI" id="CHEBI:30616"/>
        <dbReference type="ChEBI" id="CHEBI:57566"/>
        <dbReference type="ChEBI" id="CHEBI:58593"/>
        <dbReference type="ChEBI" id="CHEBI:456216"/>
        <dbReference type="EC" id="2.7.4.14"/>
    </reaction>
</comment>
<dbReference type="GO" id="GO:0005524">
    <property type="term" value="F:ATP binding"/>
    <property type="evidence" value="ECO:0007669"/>
    <property type="project" value="UniProtKB-KW"/>
</dbReference>
<evidence type="ECO:0000256" key="4">
    <source>
        <dbReference type="ARBA" id="ARBA00022777"/>
    </source>
</evidence>
<reference evidence="10" key="1">
    <citation type="submission" date="2023-01" db="EMBL/GenBank/DDBJ databases">
        <title>Metagenome sequencing of chrysophaentin producing Chrysophaeum taylorii.</title>
        <authorList>
            <person name="Davison J."/>
            <person name="Bewley C."/>
        </authorList>
    </citation>
    <scope>NUCLEOTIDE SEQUENCE</scope>
    <source>
        <strain evidence="10">NIES-1699</strain>
    </source>
</reference>
<dbReference type="GO" id="GO:0006221">
    <property type="term" value="P:pyrimidine nucleotide biosynthetic process"/>
    <property type="evidence" value="ECO:0007669"/>
    <property type="project" value="UniProtKB-UniRule"/>
</dbReference>
<name>A0AAD7UP56_9STRA</name>
<comment type="caution">
    <text evidence="10">The sequence shown here is derived from an EMBL/GenBank/DDBJ whole genome shotgun (WGS) entry which is preliminary data.</text>
</comment>
<keyword evidence="7 9" id="KW-0539">Nucleus</keyword>
<keyword evidence="5 9" id="KW-0067">ATP-binding</keyword>
<evidence type="ECO:0000256" key="3">
    <source>
        <dbReference type="ARBA" id="ARBA00022741"/>
    </source>
</evidence>
<keyword evidence="3 9" id="KW-0547">Nucleotide-binding</keyword>
<keyword evidence="4 9" id="KW-0418">Kinase</keyword>
<dbReference type="PROSITE" id="PS00113">
    <property type="entry name" value="ADENYLATE_KINASE"/>
    <property type="match status" value="1"/>
</dbReference>
<dbReference type="InterPro" id="IPR027417">
    <property type="entry name" value="P-loop_NTPase"/>
</dbReference>
<feature type="binding site" evidence="9">
    <location>
        <begin position="72"/>
        <end position="74"/>
    </location>
    <ligand>
        <name>a ribonucleoside 5'-phosphate</name>
        <dbReference type="ChEBI" id="CHEBI:58043"/>
    </ligand>
</feature>
<dbReference type="Pfam" id="PF00406">
    <property type="entry name" value="ADK"/>
    <property type="match status" value="1"/>
</dbReference>
<dbReference type="EC" id="2.7.4.14" evidence="9"/>
<feature type="binding site" evidence="9">
    <location>
        <position position="139"/>
    </location>
    <ligand>
        <name>ATP</name>
        <dbReference type="ChEBI" id="CHEBI:30616"/>
    </ligand>
</feature>
<feature type="region of interest" description="NMPbind" evidence="9">
    <location>
        <begin position="44"/>
        <end position="74"/>
    </location>
</feature>
<sequence>MLGVLECFKRRSKFRVVFVLGGPGSGKGTMCARIVDRYGWVHLSAGDLLRAERKDPKSKDGELINEYIREGMIVPVEITLGLLKRAMEASGSTDFLVDGFPRNLDNLEGWETNMSDVAVPAVLYLETTEAVMQDRILKRANETKLAGGATRSDDNVDSIKKRFRTYINDTMPIIDKYKTDGIVHVVDSTPNPDIVFATVCNLFDTLQPS</sequence>
<dbReference type="HAMAP" id="MF_00235">
    <property type="entry name" value="Adenylate_kinase_Adk"/>
    <property type="match status" value="1"/>
</dbReference>
<keyword evidence="1 9" id="KW-0963">Cytoplasm</keyword>
<evidence type="ECO:0000256" key="9">
    <source>
        <dbReference type="HAMAP-Rule" id="MF_03172"/>
    </source>
</evidence>
<evidence type="ECO:0000256" key="2">
    <source>
        <dbReference type="ARBA" id="ARBA00022679"/>
    </source>
</evidence>
<comment type="subcellular location">
    <subcellularLocation>
        <location evidence="9">Cytoplasm</location>
    </subcellularLocation>
    <subcellularLocation>
        <location evidence="9">Nucleus</location>
    </subcellularLocation>
</comment>
<dbReference type="CDD" id="cd01428">
    <property type="entry name" value="ADK"/>
    <property type="match status" value="1"/>
</dbReference>
<dbReference type="NCBIfam" id="TIGR01359">
    <property type="entry name" value="UMP_CMP_kin_fam"/>
    <property type="match status" value="1"/>
</dbReference>
<dbReference type="SUPFAM" id="SSF52540">
    <property type="entry name" value="P-loop containing nucleoside triphosphate hydrolases"/>
    <property type="match status" value="1"/>
</dbReference>
<dbReference type="EMBL" id="JAQMWT010000037">
    <property type="protein sequence ID" value="KAJ8613026.1"/>
    <property type="molecule type" value="Genomic_DNA"/>
</dbReference>
<dbReference type="InterPro" id="IPR006266">
    <property type="entry name" value="UMP_CMP_kinase"/>
</dbReference>